<name>A0A4Y2TJ68_ARAVE</name>
<protein>
    <submittedName>
        <fullName evidence="1">Uncharacterized protein</fullName>
    </submittedName>
</protein>
<accession>A0A4Y2TJ68</accession>
<comment type="caution">
    <text evidence="1">The sequence shown here is derived from an EMBL/GenBank/DDBJ whole genome shotgun (WGS) entry which is preliminary data.</text>
</comment>
<organism evidence="1 2">
    <name type="scientific">Araneus ventricosus</name>
    <name type="common">Orbweaver spider</name>
    <name type="synonym">Epeira ventricosa</name>
    <dbReference type="NCBI Taxonomy" id="182803"/>
    <lineage>
        <taxon>Eukaryota</taxon>
        <taxon>Metazoa</taxon>
        <taxon>Ecdysozoa</taxon>
        <taxon>Arthropoda</taxon>
        <taxon>Chelicerata</taxon>
        <taxon>Arachnida</taxon>
        <taxon>Araneae</taxon>
        <taxon>Araneomorphae</taxon>
        <taxon>Entelegynae</taxon>
        <taxon>Araneoidea</taxon>
        <taxon>Araneidae</taxon>
        <taxon>Araneus</taxon>
    </lineage>
</organism>
<dbReference type="AlphaFoldDB" id="A0A4Y2TJ68"/>
<gene>
    <name evidence="1" type="ORF">AVEN_233556_1</name>
</gene>
<dbReference type="EMBL" id="BGPR01029036">
    <property type="protein sequence ID" value="GBO00588.1"/>
    <property type="molecule type" value="Genomic_DNA"/>
</dbReference>
<evidence type="ECO:0000313" key="1">
    <source>
        <dbReference type="EMBL" id="GBO00588.1"/>
    </source>
</evidence>
<keyword evidence="2" id="KW-1185">Reference proteome</keyword>
<evidence type="ECO:0000313" key="2">
    <source>
        <dbReference type="Proteomes" id="UP000499080"/>
    </source>
</evidence>
<dbReference type="Proteomes" id="UP000499080">
    <property type="component" value="Unassembled WGS sequence"/>
</dbReference>
<proteinExistence type="predicted"/>
<reference evidence="1 2" key="1">
    <citation type="journal article" date="2019" name="Sci. Rep.">
        <title>Orb-weaving spider Araneus ventricosus genome elucidates the spidroin gene catalogue.</title>
        <authorList>
            <person name="Kono N."/>
            <person name="Nakamura H."/>
            <person name="Ohtoshi R."/>
            <person name="Moran D.A.P."/>
            <person name="Shinohara A."/>
            <person name="Yoshida Y."/>
            <person name="Fujiwara M."/>
            <person name="Mori M."/>
            <person name="Tomita M."/>
            <person name="Arakawa K."/>
        </authorList>
    </citation>
    <scope>NUCLEOTIDE SEQUENCE [LARGE SCALE GENOMIC DNA]</scope>
</reference>
<sequence>MDTLVQNQLWKTINCAHFAVTYYSATDSETTTFGRFYTGKGCQAMSYMRAFPEFFVRSRSVKCKHNPSILHFPPTLMKTTSHGACAKARRASESVAIQYLLHKPQTAEDEKDFVSPGCHEADNDLKLSSGGSCFVINT</sequence>